<dbReference type="RefSeq" id="WP_090113020.1">
    <property type="nucleotide sequence ID" value="NZ_FNAT01000004.1"/>
</dbReference>
<evidence type="ECO:0000313" key="1">
    <source>
        <dbReference type="EMBL" id="SDE85712.1"/>
    </source>
</evidence>
<dbReference type="EMBL" id="FNAT01000004">
    <property type="protein sequence ID" value="SDE85712.1"/>
    <property type="molecule type" value="Genomic_DNA"/>
</dbReference>
<keyword evidence="2" id="KW-1185">Reference proteome</keyword>
<sequence>MSHLIPQFISNHARLFREGRLEEMLDDCAYPLAVQDTTGMKVLQDRAEYLRWLQRWQSSFGARAMSESHMKIHTLELPRAGRFRVWIERRFENPARGARFDMSVIYYCRLEGRRPLIEMIELDIPGPPSANDA</sequence>
<dbReference type="Proteomes" id="UP000198922">
    <property type="component" value="Unassembled WGS sequence"/>
</dbReference>
<protein>
    <recommendedName>
        <fullName evidence="3">SnoaL-like domain-containing protein</fullName>
    </recommendedName>
</protein>
<name>A0A1G7GC46_9RHOB</name>
<dbReference type="AlphaFoldDB" id="A0A1G7GC46"/>
<dbReference type="OrthoDB" id="7855130at2"/>
<evidence type="ECO:0008006" key="3">
    <source>
        <dbReference type="Google" id="ProtNLM"/>
    </source>
</evidence>
<accession>A0A1G7GC46</accession>
<proteinExistence type="predicted"/>
<gene>
    <name evidence="1" type="ORF">SAMN04488567_2832</name>
</gene>
<reference evidence="2" key="1">
    <citation type="submission" date="2016-10" db="EMBL/GenBank/DDBJ databases">
        <authorList>
            <person name="Varghese N."/>
            <person name="Submissions S."/>
        </authorList>
    </citation>
    <scope>NUCLEOTIDE SEQUENCE [LARGE SCALE GENOMIC DNA]</scope>
    <source>
        <strain evidence="2">DSM 21424</strain>
    </source>
</reference>
<organism evidence="1 2">
    <name type="scientific">Limimaricola pyoseonensis</name>
    <dbReference type="NCBI Taxonomy" id="521013"/>
    <lineage>
        <taxon>Bacteria</taxon>
        <taxon>Pseudomonadati</taxon>
        <taxon>Pseudomonadota</taxon>
        <taxon>Alphaproteobacteria</taxon>
        <taxon>Rhodobacterales</taxon>
        <taxon>Paracoccaceae</taxon>
        <taxon>Limimaricola</taxon>
    </lineage>
</organism>
<dbReference type="STRING" id="521013.SAMN04488567_2832"/>
<evidence type="ECO:0000313" key="2">
    <source>
        <dbReference type="Proteomes" id="UP000198922"/>
    </source>
</evidence>